<dbReference type="AlphaFoldDB" id="A0A915D921"/>
<evidence type="ECO:0000313" key="3">
    <source>
        <dbReference type="WBParaSite" id="jg17028"/>
    </source>
</evidence>
<dbReference type="WBParaSite" id="jg17028">
    <property type="protein sequence ID" value="jg17028"/>
    <property type="gene ID" value="jg17028"/>
</dbReference>
<dbReference type="InterPro" id="IPR056053">
    <property type="entry name" value="DUF7636"/>
</dbReference>
<dbReference type="Pfam" id="PF24642">
    <property type="entry name" value="DUF7636"/>
    <property type="match status" value="1"/>
</dbReference>
<evidence type="ECO:0000259" key="1">
    <source>
        <dbReference type="Pfam" id="PF24642"/>
    </source>
</evidence>
<reference evidence="3" key="1">
    <citation type="submission" date="2022-11" db="UniProtKB">
        <authorList>
            <consortium name="WormBaseParasite"/>
        </authorList>
    </citation>
    <scope>IDENTIFICATION</scope>
</reference>
<organism evidence="2 3">
    <name type="scientific">Ditylenchus dipsaci</name>
    <dbReference type="NCBI Taxonomy" id="166011"/>
    <lineage>
        <taxon>Eukaryota</taxon>
        <taxon>Metazoa</taxon>
        <taxon>Ecdysozoa</taxon>
        <taxon>Nematoda</taxon>
        <taxon>Chromadorea</taxon>
        <taxon>Rhabditida</taxon>
        <taxon>Tylenchina</taxon>
        <taxon>Tylenchomorpha</taxon>
        <taxon>Sphaerularioidea</taxon>
        <taxon>Anguinidae</taxon>
        <taxon>Anguininae</taxon>
        <taxon>Ditylenchus</taxon>
    </lineage>
</organism>
<evidence type="ECO:0000313" key="2">
    <source>
        <dbReference type="Proteomes" id="UP000887574"/>
    </source>
</evidence>
<name>A0A915D921_9BILA</name>
<sequence>MEPDLGYPSVFYQNQWSPINESAMITFHSIAFTLRLKSLPCTKRQEEMYSEDMPENVFEADPFLIEVPLQHSQVFSDPTYSQHISRQLCVKTGCTHIVFRALPVSHGRETCRFYVSAKGSMDSISKIRFLASPRPRVSMSTNEKDSIARR</sequence>
<feature type="domain" description="DUF7636" evidence="1">
    <location>
        <begin position="57"/>
        <end position="146"/>
    </location>
</feature>
<protein>
    <recommendedName>
        <fullName evidence="1">DUF7636 domain-containing protein</fullName>
    </recommendedName>
</protein>
<dbReference type="Proteomes" id="UP000887574">
    <property type="component" value="Unplaced"/>
</dbReference>
<proteinExistence type="predicted"/>
<accession>A0A915D921</accession>
<keyword evidence="2" id="KW-1185">Reference proteome</keyword>